<dbReference type="AlphaFoldDB" id="A0A6J6JGK7"/>
<reference evidence="1" key="1">
    <citation type="submission" date="2020-05" db="EMBL/GenBank/DDBJ databases">
        <authorList>
            <person name="Chiriac C."/>
            <person name="Salcher M."/>
            <person name="Ghai R."/>
            <person name="Kavagutti S V."/>
        </authorList>
    </citation>
    <scope>NUCLEOTIDE SEQUENCE</scope>
</reference>
<proteinExistence type="predicted"/>
<organism evidence="1">
    <name type="scientific">freshwater metagenome</name>
    <dbReference type="NCBI Taxonomy" id="449393"/>
    <lineage>
        <taxon>unclassified sequences</taxon>
        <taxon>metagenomes</taxon>
        <taxon>ecological metagenomes</taxon>
    </lineage>
</organism>
<protein>
    <submittedName>
        <fullName evidence="1">Unannotated protein</fullName>
    </submittedName>
</protein>
<gene>
    <name evidence="1" type="ORF">UFOPK2032_00925</name>
</gene>
<name>A0A6J6JGK7_9ZZZZ</name>
<sequence length="132" mass="14178">MVSDTTLMSVTPRAEAASANHFISAIFSSRVKALSANSPSAHFAATASMSVGVAPPEAHPLTSNTAAAVMAKPAVVRLRTFLFNIFTFRIAVDEPYLVSSTFLDPEEIPKPQNDEQSLLTEFFIPISRSPLP</sequence>
<accession>A0A6J6JGK7</accession>
<evidence type="ECO:0000313" key="1">
    <source>
        <dbReference type="EMBL" id="CAB4635658.1"/>
    </source>
</evidence>
<dbReference type="EMBL" id="CAEZVM010000039">
    <property type="protein sequence ID" value="CAB4635658.1"/>
    <property type="molecule type" value="Genomic_DNA"/>
</dbReference>